<dbReference type="AlphaFoldDB" id="A0AAW2S2F0"/>
<dbReference type="InterPro" id="IPR013103">
    <property type="entry name" value="RVT_2"/>
</dbReference>
<dbReference type="Pfam" id="PF07727">
    <property type="entry name" value="RVT_2"/>
    <property type="match status" value="1"/>
</dbReference>
<feature type="domain" description="Reverse transcriptase Ty1/copia-type" evidence="1">
    <location>
        <begin position="11"/>
        <end position="137"/>
    </location>
</feature>
<evidence type="ECO:0000259" key="1">
    <source>
        <dbReference type="Pfam" id="PF07727"/>
    </source>
</evidence>
<organism evidence="2">
    <name type="scientific">Sesamum radiatum</name>
    <name type="common">Black benniseed</name>
    <dbReference type="NCBI Taxonomy" id="300843"/>
    <lineage>
        <taxon>Eukaryota</taxon>
        <taxon>Viridiplantae</taxon>
        <taxon>Streptophyta</taxon>
        <taxon>Embryophyta</taxon>
        <taxon>Tracheophyta</taxon>
        <taxon>Spermatophyta</taxon>
        <taxon>Magnoliopsida</taxon>
        <taxon>eudicotyledons</taxon>
        <taxon>Gunneridae</taxon>
        <taxon>Pentapetalae</taxon>
        <taxon>asterids</taxon>
        <taxon>lamiids</taxon>
        <taxon>Lamiales</taxon>
        <taxon>Pedaliaceae</taxon>
        <taxon>Sesamum</taxon>
    </lineage>
</organism>
<evidence type="ECO:0000313" key="2">
    <source>
        <dbReference type="EMBL" id="KAL0385833.1"/>
    </source>
</evidence>
<sequence>MQVELHALEKNHTWDITPLPQGKKAIGCRWVYMLKLNSDGTVERHKARIVAKGYNQVVGIDYMDSFSLVPEAVIVRTFLVMVTALDWHVHRLDINNAFLHGFLDEEIYMVPPEGYSVSESHVSRLRRSLYGLKQASNNGTKSSLLNL</sequence>
<reference evidence="2" key="2">
    <citation type="journal article" date="2024" name="Plant">
        <title>Genomic evolution and insights into agronomic trait innovations of Sesamum species.</title>
        <authorList>
            <person name="Miao H."/>
            <person name="Wang L."/>
            <person name="Qu L."/>
            <person name="Liu H."/>
            <person name="Sun Y."/>
            <person name="Le M."/>
            <person name="Wang Q."/>
            <person name="Wei S."/>
            <person name="Zheng Y."/>
            <person name="Lin W."/>
            <person name="Duan Y."/>
            <person name="Cao H."/>
            <person name="Xiong S."/>
            <person name="Wang X."/>
            <person name="Wei L."/>
            <person name="Li C."/>
            <person name="Ma Q."/>
            <person name="Ju M."/>
            <person name="Zhao R."/>
            <person name="Li G."/>
            <person name="Mu C."/>
            <person name="Tian Q."/>
            <person name="Mei H."/>
            <person name="Zhang T."/>
            <person name="Gao T."/>
            <person name="Zhang H."/>
        </authorList>
    </citation>
    <scope>NUCLEOTIDE SEQUENCE</scope>
    <source>
        <strain evidence="2">G02</strain>
    </source>
</reference>
<comment type="caution">
    <text evidence="2">The sequence shown here is derived from an EMBL/GenBank/DDBJ whole genome shotgun (WGS) entry which is preliminary data.</text>
</comment>
<dbReference type="SUPFAM" id="SSF56672">
    <property type="entry name" value="DNA/RNA polymerases"/>
    <property type="match status" value="1"/>
</dbReference>
<protein>
    <submittedName>
        <fullName evidence="2">Retrovirus-related Pol polyprotein from transposon RE2</fullName>
    </submittedName>
</protein>
<dbReference type="EMBL" id="JACGWJ010000012">
    <property type="protein sequence ID" value="KAL0385833.1"/>
    <property type="molecule type" value="Genomic_DNA"/>
</dbReference>
<dbReference type="InterPro" id="IPR043502">
    <property type="entry name" value="DNA/RNA_pol_sf"/>
</dbReference>
<reference evidence="2" key="1">
    <citation type="submission" date="2020-06" db="EMBL/GenBank/DDBJ databases">
        <authorList>
            <person name="Li T."/>
            <person name="Hu X."/>
            <person name="Zhang T."/>
            <person name="Song X."/>
            <person name="Zhang H."/>
            <person name="Dai N."/>
            <person name="Sheng W."/>
            <person name="Hou X."/>
            <person name="Wei L."/>
        </authorList>
    </citation>
    <scope>NUCLEOTIDE SEQUENCE</scope>
    <source>
        <strain evidence="2">G02</strain>
        <tissue evidence="2">Leaf</tissue>
    </source>
</reference>
<gene>
    <name evidence="2" type="ORF">Sradi_2977600</name>
</gene>
<name>A0AAW2S2F0_SESRA</name>
<accession>A0AAW2S2F0</accession>
<proteinExistence type="predicted"/>